<dbReference type="EMBL" id="CP017886">
    <property type="protein sequence ID" value="APC16294.1"/>
    <property type="molecule type" value="Genomic_DNA"/>
</dbReference>
<sequence length="171" mass="17950">MAFVITAKRDGFRRCGIAHPGKPTSYPDDFFTEEQLRALDKEPQLILAYAEDEFDQVQERFNESLSQTALPQAPNTLEAGQPQTLETNAAPLANAVVSAVSEVLGNSESGPDARGPGPVSVMDKVEDSTIDGGQDTPPPGDQPDGSPAADATDTAAKPEKAQATKAKAAAK</sequence>
<dbReference type="Proteomes" id="UP000182567">
    <property type="component" value="Chromosome"/>
</dbReference>
<dbReference type="GeneID" id="46908839"/>
<dbReference type="OrthoDB" id="3035975at2"/>
<reference evidence="4" key="1">
    <citation type="submission" date="2016-10" db="EMBL/GenBank/DDBJ databases">
        <title>Pseudomonas frederiksbergensis ERGS4:02 complete genome.</title>
        <authorList>
            <person name="Kumar R."/>
            <person name="Acharya V."/>
            <person name="Singh D."/>
        </authorList>
    </citation>
    <scope>NUCLEOTIDE SEQUENCE [LARGE SCALE GENOMIC DNA]</scope>
    <source>
        <strain evidence="4">ERGS4:02</strain>
    </source>
</reference>
<evidence type="ECO:0000259" key="2">
    <source>
        <dbReference type="Pfam" id="PF17891"/>
    </source>
</evidence>
<feature type="domain" description="Mu-like prophage FluMu N-terminal" evidence="2">
    <location>
        <begin position="4"/>
        <end position="47"/>
    </location>
</feature>
<gene>
    <name evidence="3" type="ORF">BLL42_11350</name>
</gene>
<dbReference type="InterPro" id="IPR041227">
    <property type="entry name" value="FluMu_N"/>
</dbReference>
<dbReference type="SUPFAM" id="SSF160059">
    <property type="entry name" value="PriA/YqbF domain"/>
    <property type="match status" value="1"/>
</dbReference>
<dbReference type="AlphaFoldDB" id="A0A1J0EJT1"/>
<evidence type="ECO:0000313" key="3">
    <source>
        <dbReference type="EMBL" id="APC16294.1"/>
    </source>
</evidence>
<organism evidence="3 4">
    <name type="scientific">Pseudomonas frederiksbergensis</name>
    <dbReference type="NCBI Taxonomy" id="104087"/>
    <lineage>
        <taxon>Bacteria</taxon>
        <taxon>Pseudomonadati</taxon>
        <taxon>Pseudomonadota</taxon>
        <taxon>Gammaproteobacteria</taxon>
        <taxon>Pseudomonadales</taxon>
        <taxon>Pseudomonadaceae</taxon>
        <taxon>Pseudomonas</taxon>
    </lineage>
</organism>
<feature type="compositionally biased region" description="Low complexity" evidence="1">
    <location>
        <begin position="142"/>
        <end position="155"/>
    </location>
</feature>
<evidence type="ECO:0000313" key="4">
    <source>
        <dbReference type="Proteomes" id="UP000182567"/>
    </source>
</evidence>
<protein>
    <recommendedName>
        <fullName evidence="2">Mu-like prophage FluMu N-terminal domain-containing protein</fullName>
    </recommendedName>
</protein>
<dbReference type="Pfam" id="PF17891">
    <property type="entry name" value="FluMu_N"/>
    <property type="match status" value="1"/>
</dbReference>
<accession>A0A1J0EJT1</accession>
<evidence type="ECO:0000256" key="1">
    <source>
        <dbReference type="SAM" id="MobiDB-lite"/>
    </source>
</evidence>
<proteinExistence type="predicted"/>
<dbReference type="Gene3D" id="3.40.5.80">
    <property type="match status" value="1"/>
</dbReference>
<feature type="region of interest" description="Disordered" evidence="1">
    <location>
        <begin position="103"/>
        <end position="171"/>
    </location>
</feature>
<name>A0A1J0EJT1_9PSED</name>
<dbReference type="RefSeq" id="WP_071552206.1">
    <property type="nucleotide sequence ID" value="NZ_CP017886.1"/>
</dbReference>